<dbReference type="EMBL" id="JAPQKL010000004">
    <property type="protein sequence ID" value="KAJ5135802.1"/>
    <property type="molecule type" value="Genomic_DNA"/>
</dbReference>
<evidence type="ECO:0000256" key="4">
    <source>
        <dbReference type="ARBA" id="ARBA00022946"/>
    </source>
</evidence>
<comment type="caution">
    <text evidence="8">The sequence shown here is derived from an EMBL/GenBank/DDBJ whole genome shotgun (WGS) entry which is preliminary data.</text>
</comment>
<dbReference type="PANTHER" id="PTHR36091:SF1">
    <property type="entry name" value="ALTERED INHERITANCE OF MITOCHONDRIA PROTEIN 9, MITOCHONDRIAL"/>
    <property type="match status" value="1"/>
</dbReference>
<proteinExistence type="inferred from homology"/>
<dbReference type="GO" id="GO:0016301">
    <property type="term" value="F:kinase activity"/>
    <property type="evidence" value="ECO:0007669"/>
    <property type="project" value="UniProtKB-KW"/>
</dbReference>
<sequence>MPPNRGRAPETLLVGSDPEPLFRYSAQRWLWNEPEQLRRRYVQFDPNALIHIAEEAAGHDAVCLDLSRLPEGNFNKAFLATMEDGRQLVVKIPNPNAGPAHYTTASEVATMQFAREKLNIPVPKVLAYCSRDGESKLGAEYIVMEKAPGIELGRVWNDLKAREKLAIVKQVGSITCNLARFQFPCYGALYRRQDISFESQVIDDDFAVGPTVGRAWFDDRRGDVDVPRGPWNSAECVMEALVQRETACLEKFRTFPQDCQQGIFGGPGCYHPSHKAKLSVLQDFLKIHSHIIPHSKGIAGGVIWHNDLHADNIFVDPDNPSQITSIIDWQGVPIYPMFLAAHHPSLIEYDGPKLDGFVQPTLPDNLDSLDPQARKRAKVLFAAQSFWLSYEIEVQRAIPELLQAFRYKDSLPGQILGMIGSICDDGEPYVQSLLADLSEKSTWKQVVGANETGHPNVPCPLHYSKEEISHQQVEYSKWQKDVERKARVIDEIGVYPGWNGAVSPQEYDEVAKRLSVSKQNFLLRESANEQEKALWEKLWPFQDAVVR</sequence>
<evidence type="ECO:0000256" key="1">
    <source>
        <dbReference type="ARBA" id="ARBA00004173"/>
    </source>
</evidence>
<dbReference type="InterPro" id="IPR051035">
    <property type="entry name" value="Mito_inheritance_9"/>
</dbReference>
<dbReference type="InterPro" id="IPR002575">
    <property type="entry name" value="Aminoglycoside_PTrfase"/>
</dbReference>
<dbReference type="GO" id="GO:0005739">
    <property type="term" value="C:mitochondrion"/>
    <property type="evidence" value="ECO:0007669"/>
    <property type="project" value="UniProtKB-SubCell"/>
</dbReference>
<name>A0A9W9H1C3_9EURO</name>
<feature type="domain" description="Aminoglycoside phosphotransferase" evidence="7">
    <location>
        <begin position="66"/>
        <end position="201"/>
    </location>
</feature>
<dbReference type="Gene3D" id="3.90.1200.10">
    <property type="match status" value="1"/>
</dbReference>
<dbReference type="Gene3D" id="3.30.200.20">
    <property type="entry name" value="Phosphorylase Kinase, domain 1"/>
    <property type="match status" value="1"/>
</dbReference>
<dbReference type="OrthoDB" id="2831558at2759"/>
<protein>
    <recommendedName>
        <fullName evidence="3">Altered inheritance of mitochondria protein 9, mitochondrial</fullName>
    </recommendedName>
    <alternativeName>
        <fullName evidence="6">Found in mitochondrial proteome protein 29</fullName>
    </alternativeName>
</protein>
<evidence type="ECO:0000313" key="9">
    <source>
        <dbReference type="Proteomes" id="UP001149079"/>
    </source>
</evidence>
<keyword evidence="5" id="KW-0496">Mitochondrion</keyword>
<reference evidence="8" key="2">
    <citation type="journal article" date="2023" name="IMA Fungus">
        <title>Comparative genomic study of the Penicillium genus elucidates a diverse pangenome and 15 lateral gene transfer events.</title>
        <authorList>
            <person name="Petersen C."/>
            <person name="Sorensen T."/>
            <person name="Nielsen M.R."/>
            <person name="Sondergaard T.E."/>
            <person name="Sorensen J.L."/>
            <person name="Fitzpatrick D.A."/>
            <person name="Frisvad J.C."/>
            <person name="Nielsen K.L."/>
        </authorList>
    </citation>
    <scope>NUCLEOTIDE SEQUENCE</scope>
    <source>
        <strain evidence="8">IBT 22155</strain>
    </source>
</reference>
<evidence type="ECO:0000256" key="3">
    <source>
        <dbReference type="ARBA" id="ARBA00016197"/>
    </source>
</evidence>
<keyword evidence="8" id="KW-0418">Kinase</keyword>
<comment type="subcellular location">
    <subcellularLocation>
        <location evidence="1">Mitochondrion</location>
    </subcellularLocation>
</comment>
<dbReference type="Proteomes" id="UP001149079">
    <property type="component" value="Unassembled WGS sequence"/>
</dbReference>
<dbReference type="GeneID" id="81404994"/>
<gene>
    <name evidence="8" type="ORF">N7515_005080</name>
</gene>
<accession>A0A9W9H1C3</accession>
<evidence type="ECO:0000313" key="8">
    <source>
        <dbReference type="EMBL" id="KAJ5135802.1"/>
    </source>
</evidence>
<dbReference type="SUPFAM" id="SSF56112">
    <property type="entry name" value="Protein kinase-like (PK-like)"/>
    <property type="match status" value="1"/>
</dbReference>
<reference evidence="8" key="1">
    <citation type="submission" date="2022-11" db="EMBL/GenBank/DDBJ databases">
        <authorList>
            <person name="Petersen C."/>
        </authorList>
    </citation>
    <scope>NUCLEOTIDE SEQUENCE</scope>
    <source>
        <strain evidence="8">IBT 22155</strain>
    </source>
</reference>
<dbReference type="PANTHER" id="PTHR36091">
    <property type="entry name" value="ALTERED INHERITANCE OF MITOCHONDRIA PROTEIN 9, MITOCHONDRIAL"/>
    <property type="match status" value="1"/>
</dbReference>
<evidence type="ECO:0000256" key="2">
    <source>
        <dbReference type="ARBA" id="ARBA00005543"/>
    </source>
</evidence>
<keyword evidence="8" id="KW-0808">Transferase</keyword>
<evidence type="ECO:0000256" key="6">
    <source>
        <dbReference type="ARBA" id="ARBA00031849"/>
    </source>
</evidence>
<keyword evidence="4" id="KW-0809">Transit peptide</keyword>
<dbReference type="InterPro" id="IPR011009">
    <property type="entry name" value="Kinase-like_dom_sf"/>
</dbReference>
<evidence type="ECO:0000259" key="7">
    <source>
        <dbReference type="Pfam" id="PF01636"/>
    </source>
</evidence>
<evidence type="ECO:0000256" key="5">
    <source>
        <dbReference type="ARBA" id="ARBA00023128"/>
    </source>
</evidence>
<keyword evidence="9" id="KW-1185">Reference proteome</keyword>
<dbReference type="RefSeq" id="XP_056522774.1">
    <property type="nucleotide sequence ID" value="XM_056665824.1"/>
</dbReference>
<organism evidence="8 9">
    <name type="scientific">Penicillium bovifimosum</name>
    <dbReference type="NCBI Taxonomy" id="126998"/>
    <lineage>
        <taxon>Eukaryota</taxon>
        <taxon>Fungi</taxon>
        <taxon>Dikarya</taxon>
        <taxon>Ascomycota</taxon>
        <taxon>Pezizomycotina</taxon>
        <taxon>Eurotiomycetes</taxon>
        <taxon>Eurotiomycetidae</taxon>
        <taxon>Eurotiales</taxon>
        <taxon>Aspergillaceae</taxon>
        <taxon>Penicillium</taxon>
    </lineage>
</organism>
<comment type="similarity">
    <text evidence="2">Belongs to the AIM9 family.</text>
</comment>
<dbReference type="AlphaFoldDB" id="A0A9W9H1C3"/>
<dbReference type="Pfam" id="PF01636">
    <property type="entry name" value="APH"/>
    <property type="match status" value="1"/>
</dbReference>